<dbReference type="Proteomes" id="UP000005824">
    <property type="component" value="Unassembled WGS sequence"/>
</dbReference>
<dbReference type="InterPro" id="IPR000792">
    <property type="entry name" value="Tscrpt_reg_LuxR_C"/>
</dbReference>
<dbReference type="Pfam" id="PF00196">
    <property type="entry name" value="GerE"/>
    <property type="match status" value="1"/>
</dbReference>
<accession>B4CYV8</accession>
<dbReference type="SUPFAM" id="SSF52172">
    <property type="entry name" value="CheY-like"/>
    <property type="match status" value="1"/>
</dbReference>
<evidence type="ECO:0000256" key="1">
    <source>
        <dbReference type="ARBA" id="ARBA00022553"/>
    </source>
</evidence>
<keyword evidence="7" id="KW-1185">Reference proteome</keyword>
<dbReference type="PROSITE" id="PS50043">
    <property type="entry name" value="HTH_LUXR_2"/>
    <property type="match status" value="1"/>
</dbReference>
<dbReference type="GO" id="GO:0003677">
    <property type="term" value="F:DNA binding"/>
    <property type="evidence" value="ECO:0007669"/>
    <property type="project" value="UniProtKB-KW"/>
</dbReference>
<name>B4CYV8_9BACT</name>
<evidence type="ECO:0000313" key="7">
    <source>
        <dbReference type="Proteomes" id="UP000005824"/>
    </source>
</evidence>
<dbReference type="CDD" id="cd06170">
    <property type="entry name" value="LuxR_C_like"/>
    <property type="match status" value="1"/>
</dbReference>
<reference evidence="6 7" key="1">
    <citation type="journal article" date="2011" name="J. Bacteriol.">
        <title>Genome sequence of Chthoniobacter flavus Ellin428, an aerobic heterotrophic soil bacterium.</title>
        <authorList>
            <person name="Kant R."/>
            <person name="van Passel M.W."/>
            <person name="Palva A."/>
            <person name="Lucas S."/>
            <person name="Lapidus A."/>
            <person name="Glavina Del Rio T."/>
            <person name="Dalin E."/>
            <person name="Tice H."/>
            <person name="Bruce D."/>
            <person name="Goodwin L."/>
            <person name="Pitluck S."/>
            <person name="Larimer F.W."/>
            <person name="Land M.L."/>
            <person name="Hauser L."/>
            <person name="Sangwan P."/>
            <person name="de Vos W.M."/>
            <person name="Janssen P.H."/>
            <person name="Smidt H."/>
        </authorList>
    </citation>
    <scope>NUCLEOTIDE SEQUENCE [LARGE SCALE GENOMIC DNA]</scope>
    <source>
        <strain evidence="6 7">Ellin428</strain>
    </source>
</reference>
<dbReference type="PANTHER" id="PTHR43214:SF43">
    <property type="entry name" value="TWO-COMPONENT RESPONSE REGULATOR"/>
    <property type="match status" value="1"/>
</dbReference>
<dbReference type="InterPro" id="IPR011006">
    <property type="entry name" value="CheY-like_superfamily"/>
</dbReference>
<dbReference type="SMART" id="SM00448">
    <property type="entry name" value="REC"/>
    <property type="match status" value="1"/>
</dbReference>
<dbReference type="PRINTS" id="PR00038">
    <property type="entry name" value="HTHLUXR"/>
</dbReference>
<protein>
    <submittedName>
        <fullName evidence="6">Two component transcriptional regulator, LuxR family</fullName>
    </submittedName>
</protein>
<dbReference type="PROSITE" id="PS00622">
    <property type="entry name" value="HTH_LUXR_1"/>
    <property type="match status" value="1"/>
</dbReference>
<dbReference type="InterPro" id="IPR039420">
    <property type="entry name" value="WalR-like"/>
</dbReference>
<dbReference type="SUPFAM" id="SSF46894">
    <property type="entry name" value="C-terminal effector domain of the bipartite response regulators"/>
    <property type="match status" value="1"/>
</dbReference>
<evidence type="ECO:0000313" key="6">
    <source>
        <dbReference type="EMBL" id="EDY20649.1"/>
    </source>
</evidence>
<feature type="domain" description="Response regulatory" evidence="5">
    <location>
        <begin position="8"/>
        <end position="124"/>
    </location>
</feature>
<comment type="caution">
    <text evidence="6">The sequence shown here is derived from an EMBL/GenBank/DDBJ whole genome shotgun (WGS) entry which is preliminary data.</text>
</comment>
<organism evidence="6 7">
    <name type="scientific">Chthoniobacter flavus Ellin428</name>
    <dbReference type="NCBI Taxonomy" id="497964"/>
    <lineage>
        <taxon>Bacteria</taxon>
        <taxon>Pseudomonadati</taxon>
        <taxon>Verrucomicrobiota</taxon>
        <taxon>Spartobacteria</taxon>
        <taxon>Chthoniobacterales</taxon>
        <taxon>Chthoniobacteraceae</taxon>
        <taxon>Chthoniobacter</taxon>
    </lineage>
</organism>
<dbReference type="InterPro" id="IPR016032">
    <property type="entry name" value="Sig_transdc_resp-reg_C-effctor"/>
</dbReference>
<keyword evidence="2" id="KW-0238">DNA-binding</keyword>
<feature type="modified residue" description="4-aspartylphosphate" evidence="3">
    <location>
        <position position="59"/>
    </location>
</feature>
<dbReference type="PANTHER" id="PTHR43214">
    <property type="entry name" value="TWO-COMPONENT RESPONSE REGULATOR"/>
    <property type="match status" value="1"/>
</dbReference>
<dbReference type="GO" id="GO:0000160">
    <property type="term" value="P:phosphorelay signal transduction system"/>
    <property type="evidence" value="ECO:0007669"/>
    <property type="project" value="InterPro"/>
</dbReference>
<dbReference type="InParanoid" id="B4CYV8"/>
<evidence type="ECO:0000259" key="4">
    <source>
        <dbReference type="PROSITE" id="PS50043"/>
    </source>
</evidence>
<dbReference type="SMART" id="SM00421">
    <property type="entry name" value="HTH_LUXR"/>
    <property type="match status" value="1"/>
</dbReference>
<dbReference type="PROSITE" id="PS50110">
    <property type="entry name" value="RESPONSE_REGULATORY"/>
    <property type="match status" value="1"/>
</dbReference>
<dbReference type="Pfam" id="PF00072">
    <property type="entry name" value="Response_reg"/>
    <property type="match status" value="1"/>
</dbReference>
<dbReference type="FunCoup" id="B4CYV8">
    <property type="interactions" value="421"/>
</dbReference>
<dbReference type="EMBL" id="ABVL01000004">
    <property type="protein sequence ID" value="EDY20649.1"/>
    <property type="molecule type" value="Genomic_DNA"/>
</dbReference>
<dbReference type="STRING" id="497964.CfE428DRAFT_1846"/>
<sequence>MKPKKKINVMIVDDHFVMRIGFKTTINMQPDMQVVAEAGTGNEALDVYRQHQPDVVLMDLRLPGMSGFEAIAALTKEFPSAQAIAISTYEGEEDIYRALQLGARTYLPKSVLEKELAEAIRAIHGGGSYVPPLVAARLAERTHHRELSEREIEVLQRIVKGLSNKEIAGHLFITEATVKLHVGNILTKLGVQDRTQASTVAIQRGIVHLD</sequence>
<gene>
    <name evidence="6" type="ORF">CfE428DRAFT_1846</name>
</gene>
<dbReference type="GO" id="GO:0006355">
    <property type="term" value="P:regulation of DNA-templated transcription"/>
    <property type="evidence" value="ECO:0007669"/>
    <property type="project" value="InterPro"/>
</dbReference>
<dbReference type="eggNOG" id="COG2197">
    <property type="taxonomic scope" value="Bacteria"/>
</dbReference>
<evidence type="ECO:0000259" key="5">
    <source>
        <dbReference type="PROSITE" id="PS50110"/>
    </source>
</evidence>
<evidence type="ECO:0000256" key="3">
    <source>
        <dbReference type="PROSITE-ProRule" id="PRU00169"/>
    </source>
</evidence>
<proteinExistence type="predicted"/>
<feature type="domain" description="HTH luxR-type" evidence="4">
    <location>
        <begin position="140"/>
        <end position="205"/>
    </location>
</feature>
<dbReference type="CDD" id="cd17535">
    <property type="entry name" value="REC_NarL-like"/>
    <property type="match status" value="1"/>
</dbReference>
<evidence type="ECO:0000256" key="2">
    <source>
        <dbReference type="ARBA" id="ARBA00023125"/>
    </source>
</evidence>
<dbReference type="InterPro" id="IPR001789">
    <property type="entry name" value="Sig_transdc_resp-reg_receiver"/>
</dbReference>
<dbReference type="AlphaFoldDB" id="B4CYV8"/>
<dbReference type="RefSeq" id="WP_006979172.1">
    <property type="nucleotide sequence ID" value="NZ_ABVL01000004.1"/>
</dbReference>
<dbReference type="Gene3D" id="3.40.50.2300">
    <property type="match status" value="1"/>
</dbReference>
<dbReference type="InterPro" id="IPR058245">
    <property type="entry name" value="NreC/VraR/RcsB-like_REC"/>
</dbReference>
<keyword evidence="1 3" id="KW-0597">Phosphoprotein</keyword>